<evidence type="ECO:0000256" key="3">
    <source>
        <dbReference type="ARBA" id="ARBA00004448"/>
    </source>
</evidence>
<dbReference type="PRINTS" id="PR01165">
    <property type="entry name" value="CYCOXIDASEI"/>
</dbReference>
<dbReference type="InterPro" id="IPR000883">
    <property type="entry name" value="Cyt_C_Oxase_1"/>
</dbReference>
<keyword evidence="21 24" id="KW-0496">Mitochondrion</keyword>
<dbReference type="InterPro" id="IPR036927">
    <property type="entry name" value="Cyt_c_oxase-like_su1_sf"/>
</dbReference>
<evidence type="ECO:0000256" key="7">
    <source>
        <dbReference type="ARBA" id="ARBA00012949"/>
    </source>
</evidence>
<geneLocation type="mitochondrion" evidence="27"/>
<evidence type="ECO:0000256" key="16">
    <source>
        <dbReference type="ARBA" id="ARBA00022967"/>
    </source>
</evidence>
<keyword evidence="11 24" id="KW-0679">Respiratory chain</keyword>
<dbReference type="GO" id="GO:0046872">
    <property type="term" value="F:metal ion binding"/>
    <property type="evidence" value="ECO:0007669"/>
    <property type="project" value="UniProtKB-KW"/>
</dbReference>
<keyword evidence="12 24" id="KW-0812">Transmembrane</keyword>
<dbReference type="GO" id="GO:0005743">
    <property type="term" value="C:mitochondrial inner membrane"/>
    <property type="evidence" value="ECO:0007669"/>
    <property type="project" value="UniProtKB-SubCell"/>
</dbReference>
<dbReference type="AlphaFoldDB" id="A0A346RIC5"/>
<evidence type="ECO:0000256" key="25">
    <source>
        <dbReference type="SAM" id="Phobius"/>
    </source>
</evidence>
<accession>A0A346RIC5</accession>
<comment type="function">
    <text evidence="24">Component of the cytochrome c oxidase, the last enzyme in the mitochondrial electron transport chain which drives oxidative phosphorylation. The respiratory chain contains 3 multisubunit complexes succinate dehydrogenase (complex II, CII), ubiquinol-cytochrome c oxidoreductase (cytochrome b-c1 complex, complex III, CIII) and cytochrome c oxidase (complex IV, CIV), that cooperate to transfer electrons derived from NADH and succinate to molecular oxygen, creating an electrochemical gradient over the inner membrane that drives transmembrane transport and the ATP synthase. Cytochrome c oxidase is the component of the respiratory chain that catalyzes the reduction of oxygen to water. Electrons originating from reduced cytochrome c in the intermembrane space (IMS) are transferred via the dinuclear copper A center (CU(A)) of subunit 2 and heme A of subunit 1 to the active site in subunit 1, a binuclear center (BNC) formed by heme A3 and copper B (CU(B)). The BNC reduces molecular oxygen to 2 water molecules using 4 electrons from cytochrome c in the IMS and 4 protons from the mitochondrial matrix.</text>
</comment>
<keyword evidence="13 24" id="KW-0479">Metal-binding</keyword>
<dbReference type="CDD" id="cd01663">
    <property type="entry name" value="Cyt_c_Oxidase_I"/>
    <property type="match status" value="1"/>
</dbReference>
<evidence type="ECO:0000256" key="10">
    <source>
        <dbReference type="ARBA" id="ARBA00022617"/>
    </source>
</evidence>
<evidence type="ECO:0000256" key="9">
    <source>
        <dbReference type="ARBA" id="ARBA00022448"/>
    </source>
</evidence>
<feature type="transmembrane region" description="Helical" evidence="25">
    <location>
        <begin position="138"/>
        <end position="162"/>
    </location>
</feature>
<dbReference type="PANTHER" id="PTHR10422">
    <property type="entry name" value="CYTOCHROME C OXIDASE SUBUNIT 1"/>
    <property type="match status" value="1"/>
</dbReference>
<evidence type="ECO:0000256" key="22">
    <source>
        <dbReference type="ARBA" id="ARBA00023136"/>
    </source>
</evidence>
<comment type="cofactor">
    <cofactor evidence="2">
        <name>heme</name>
        <dbReference type="ChEBI" id="CHEBI:30413"/>
    </cofactor>
</comment>
<dbReference type="FunFam" id="1.20.210.10:FF:000001">
    <property type="entry name" value="Cytochrome c oxidase subunit 1"/>
    <property type="match status" value="1"/>
</dbReference>
<dbReference type="GO" id="GO:0006123">
    <property type="term" value="P:mitochondrial electron transport, cytochrome c to oxygen"/>
    <property type="evidence" value="ECO:0007669"/>
    <property type="project" value="TreeGrafter"/>
</dbReference>
<dbReference type="PANTHER" id="PTHR10422:SF18">
    <property type="entry name" value="CYTOCHROME C OXIDASE SUBUNIT 1"/>
    <property type="match status" value="1"/>
</dbReference>
<evidence type="ECO:0000256" key="4">
    <source>
        <dbReference type="ARBA" id="ARBA00004673"/>
    </source>
</evidence>
<comment type="subcellular location">
    <subcellularLocation>
        <location evidence="3 24">Mitochondrion inner membrane</location>
        <topology evidence="3 24">Multi-pass membrane protein</topology>
    </subcellularLocation>
</comment>
<comment type="catalytic activity">
    <reaction evidence="23">
        <text>4 Fe(II)-[cytochrome c] + O2 + 8 H(+)(in) = 4 Fe(III)-[cytochrome c] + 2 H2O + 4 H(+)(out)</text>
        <dbReference type="Rhea" id="RHEA:11436"/>
        <dbReference type="Rhea" id="RHEA-COMP:10350"/>
        <dbReference type="Rhea" id="RHEA-COMP:14399"/>
        <dbReference type="ChEBI" id="CHEBI:15377"/>
        <dbReference type="ChEBI" id="CHEBI:15378"/>
        <dbReference type="ChEBI" id="CHEBI:15379"/>
        <dbReference type="ChEBI" id="CHEBI:29033"/>
        <dbReference type="ChEBI" id="CHEBI:29034"/>
        <dbReference type="EC" id="7.1.1.9"/>
    </reaction>
    <physiologicalReaction direction="left-to-right" evidence="23">
        <dbReference type="Rhea" id="RHEA:11437"/>
    </physiologicalReaction>
</comment>
<dbReference type="GO" id="GO:0020037">
    <property type="term" value="F:heme binding"/>
    <property type="evidence" value="ECO:0007669"/>
    <property type="project" value="InterPro"/>
</dbReference>
<dbReference type="EMBL" id="MG193443">
    <property type="protein sequence ID" value="AXS65822.1"/>
    <property type="molecule type" value="Genomic_DNA"/>
</dbReference>
<reference evidence="27" key="1">
    <citation type="journal article" date="2018" name="J. ISSAAS">
        <title>The contribution of mitochondrial metagenomics to large-scale data mining and phylogenetic analysis of Coleoptera.</title>
        <authorList>
            <person name="Miller K."/>
            <person name="Linard B."/>
            <person name="Motyka M."/>
            <person name="Bocek M."/>
            <person name="Vogler A.P."/>
        </authorList>
    </citation>
    <scope>NUCLEOTIDE SEQUENCE</scope>
</reference>
<evidence type="ECO:0000256" key="11">
    <source>
        <dbReference type="ARBA" id="ARBA00022660"/>
    </source>
</evidence>
<organism evidence="27">
    <name type="scientific">Rhinostomus barbirostris</name>
    <name type="common">bearded weevil</name>
    <dbReference type="NCBI Taxonomy" id="206507"/>
    <lineage>
        <taxon>Eukaryota</taxon>
        <taxon>Metazoa</taxon>
        <taxon>Ecdysozoa</taxon>
        <taxon>Arthropoda</taxon>
        <taxon>Hexapoda</taxon>
        <taxon>Insecta</taxon>
        <taxon>Pterygota</taxon>
        <taxon>Neoptera</taxon>
        <taxon>Endopterygota</taxon>
        <taxon>Coleoptera</taxon>
        <taxon>Polyphaga</taxon>
        <taxon>Cucujiformia</taxon>
        <taxon>Curculionidae</taxon>
        <taxon>Dryophthorinae</taxon>
        <taxon>Rhinostomus</taxon>
    </lineage>
</organism>
<comment type="pathway">
    <text evidence="4 24">Energy metabolism; oxidative phosphorylation.</text>
</comment>
<dbReference type="PROSITE" id="PS50855">
    <property type="entry name" value="COX1"/>
    <property type="match status" value="1"/>
</dbReference>
<keyword evidence="18 25" id="KW-1133">Transmembrane helix</keyword>
<evidence type="ECO:0000256" key="14">
    <source>
        <dbReference type="ARBA" id="ARBA00022792"/>
    </source>
</evidence>
<keyword evidence="19 24" id="KW-0408">Iron</keyword>
<keyword evidence="9 24" id="KW-0813">Transport</keyword>
<evidence type="ECO:0000259" key="26">
    <source>
        <dbReference type="PROSITE" id="PS50855"/>
    </source>
</evidence>
<dbReference type="Gene3D" id="1.20.210.10">
    <property type="entry name" value="Cytochrome c oxidase-like, subunit I domain"/>
    <property type="match status" value="1"/>
</dbReference>
<evidence type="ECO:0000256" key="19">
    <source>
        <dbReference type="ARBA" id="ARBA00023004"/>
    </source>
</evidence>
<feature type="transmembrane region" description="Helical" evidence="25">
    <location>
        <begin position="303"/>
        <end position="327"/>
    </location>
</feature>
<evidence type="ECO:0000256" key="17">
    <source>
        <dbReference type="ARBA" id="ARBA00022982"/>
    </source>
</evidence>
<dbReference type="InterPro" id="IPR023615">
    <property type="entry name" value="Cyt_c_Oxase_su1_BS"/>
</dbReference>
<dbReference type="SUPFAM" id="SSF81442">
    <property type="entry name" value="Cytochrome c oxidase subunit I-like"/>
    <property type="match status" value="1"/>
</dbReference>
<feature type="transmembrane region" description="Helical" evidence="25">
    <location>
        <begin position="339"/>
        <end position="359"/>
    </location>
</feature>
<dbReference type="GO" id="GO:0015990">
    <property type="term" value="P:electron transport coupled proton transport"/>
    <property type="evidence" value="ECO:0007669"/>
    <property type="project" value="TreeGrafter"/>
</dbReference>
<feature type="transmembrane region" description="Helical" evidence="25">
    <location>
        <begin position="412"/>
        <end position="430"/>
    </location>
</feature>
<feature type="transmembrane region" description="Helical" evidence="25">
    <location>
        <begin position="450"/>
        <end position="473"/>
    </location>
</feature>
<dbReference type="InterPro" id="IPR023616">
    <property type="entry name" value="Cyt_c_oxase-like_su1_dom"/>
</dbReference>
<feature type="transmembrane region" description="Helical" evidence="25">
    <location>
        <begin position="230"/>
        <end position="255"/>
    </location>
</feature>
<sequence>MLPNKWFFSTNHKDIGTLYFIFGMWSGMVGTSLSVLIRAELGNPGSLIGDDQIYNVIVTAHAFIMIFFMVMPVMIGGFGNWLVPLMLGAPDMAFPRLNNMSFWLLPPSLGLLLMSSLVDKGAGTGWTVYPPLSSNVAHAGASVDLAIFSLHMAGISSILGAINFISTAINMRPEGVLSDRMSLFIWAVAITALLLLLSLPVLASAITMLLTDRNVNTSFFDPAGGGDPILYQHLFWFFGHPEVYILILPGFGLISHIIGQESGKKEAFGVLGMIYAMMAIGLLGFVVWAHHMFTVGLDVDTRAYFTSATMIIAVPTGIKIFSWLATYHGAKISFSPSSIWSLGFVFLFTMGGLTGVVLANSSIDIVLHDTYYVVAHFHYVLSMGAVFAILAGFIQWFPLLTGLTLNNKFLKVQFLVMFIGVNMTFFPQHFLGLSGMPRRYSDYPDAYTLWNSISSIGSLISLISVLYFVYIIWEAFAVQRMSLSAMNMTTSLEWYQFMPPAEHSFLELPMVTKF</sequence>
<feature type="transmembrane region" description="Helical" evidence="25">
    <location>
        <begin position="183"/>
        <end position="210"/>
    </location>
</feature>
<keyword evidence="22 24" id="KW-0472">Membrane</keyword>
<comment type="cofactor">
    <cofactor evidence="1">
        <name>Cu cation</name>
        <dbReference type="ChEBI" id="CHEBI:23378"/>
    </cofactor>
</comment>
<proteinExistence type="inferred from homology"/>
<feature type="transmembrane region" description="Helical" evidence="25">
    <location>
        <begin position="16"/>
        <end position="37"/>
    </location>
</feature>
<feature type="domain" description="Cytochrome oxidase subunit I profile" evidence="26">
    <location>
        <begin position="1"/>
        <end position="512"/>
    </location>
</feature>
<feature type="transmembrane region" description="Helical" evidence="25">
    <location>
        <begin position="379"/>
        <end position="400"/>
    </location>
</feature>
<keyword evidence="17 24" id="KW-0249">Electron transport</keyword>
<evidence type="ECO:0000256" key="15">
    <source>
        <dbReference type="ARBA" id="ARBA00022842"/>
    </source>
</evidence>
<keyword evidence="20 24" id="KW-0186">Copper</keyword>
<feature type="transmembrane region" description="Helical" evidence="25">
    <location>
        <begin position="267"/>
        <end position="291"/>
    </location>
</feature>
<name>A0A346RIC5_9CUCU</name>
<dbReference type="InterPro" id="IPR033944">
    <property type="entry name" value="Cyt_c_oxase_su1_dom"/>
</dbReference>
<evidence type="ECO:0000256" key="13">
    <source>
        <dbReference type="ARBA" id="ARBA00022723"/>
    </source>
</evidence>
<comment type="subunit">
    <text evidence="6">Component of the cytochrome c oxidase (complex IV, CIV), a multisubunit enzyme composed of a catalytic core of 3 subunits and several supernumerary subunits. The complex exists as a monomer or a dimer and forms supercomplexes (SCs) in the inner mitochondrial membrane with ubiquinol-cytochrome c oxidoreductase (cytochrome b-c1 complex, complex III, CIII).</text>
</comment>
<evidence type="ECO:0000256" key="18">
    <source>
        <dbReference type="ARBA" id="ARBA00022989"/>
    </source>
</evidence>
<comment type="similarity">
    <text evidence="5 24">Belongs to the heme-copper respiratory oxidase family.</text>
</comment>
<dbReference type="UniPathway" id="UPA00705"/>
<evidence type="ECO:0000256" key="2">
    <source>
        <dbReference type="ARBA" id="ARBA00001971"/>
    </source>
</evidence>
<feature type="transmembrane region" description="Helical" evidence="25">
    <location>
        <begin position="57"/>
        <end position="79"/>
    </location>
</feature>
<evidence type="ECO:0000256" key="21">
    <source>
        <dbReference type="ARBA" id="ARBA00023128"/>
    </source>
</evidence>
<dbReference type="Pfam" id="PF00115">
    <property type="entry name" value="COX1"/>
    <property type="match status" value="1"/>
</dbReference>
<evidence type="ECO:0000256" key="12">
    <source>
        <dbReference type="ARBA" id="ARBA00022692"/>
    </source>
</evidence>
<dbReference type="EC" id="7.1.1.9" evidence="7 24"/>
<keyword evidence="14 24" id="KW-0999">Mitochondrion inner membrane</keyword>
<evidence type="ECO:0000256" key="1">
    <source>
        <dbReference type="ARBA" id="ARBA00001935"/>
    </source>
</evidence>
<dbReference type="PROSITE" id="PS00077">
    <property type="entry name" value="COX1_CUB"/>
    <property type="match status" value="1"/>
</dbReference>
<evidence type="ECO:0000256" key="23">
    <source>
        <dbReference type="ARBA" id="ARBA00049512"/>
    </source>
</evidence>
<dbReference type="GO" id="GO:0004129">
    <property type="term" value="F:cytochrome-c oxidase activity"/>
    <property type="evidence" value="ECO:0007669"/>
    <property type="project" value="UniProtKB-EC"/>
</dbReference>
<gene>
    <name evidence="27" type="primary">cox1</name>
</gene>
<evidence type="ECO:0000256" key="5">
    <source>
        <dbReference type="ARBA" id="ARBA00009578"/>
    </source>
</evidence>
<evidence type="ECO:0000256" key="8">
    <source>
        <dbReference type="ARBA" id="ARBA00015947"/>
    </source>
</evidence>
<keyword evidence="10 24" id="KW-0349">Heme</keyword>
<keyword evidence="15" id="KW-0460">Magnesium</keyword>
<evidence type="ECO:0000256" key="6">
    <source>
        <dbReference type="ARBA" id="ARBA00011164"/>
    </source>
</evidence>
<evidence type="ECO:0000256" key="20">
    <source>
        <dbReference type="ARBA" id="ARBA00023008"/>
    </source>
</evidence>
<protein>
    <recommendedName>
        <fullName evidence="8 24">Cytochrome c oxidase subunit 1</fullName>
        <ecNumber evidence="7 24">7.1.1.9</ecNumber>
    </recommendedName>
</protein>
<evidence type="ECO:0000313" key="27">
    <source>
        <dbReference type="EMBL" id="AXS65822.1"/>
    </source>
</evidence>
<dbReference type="GO" id="GO:0045277">
    <property type="term" value="C:respiratory chain complex IV"/>
    <property type="evidence" value="ECO:0007669"/>
    <property type="project" value="InterPro"/>
</dbReference>
<evidence type="ECO:0000256" key="24">
    <source>
        <dbReference type="RuleBase" id="RU000369"/>
    </source>
</evidence>
<keyword evidence="16" id="KW-1278">Translocase</keyword>